<feature type="domain" description="EF-hand" evidence="3">
    <location>
        <begin position="173"/>
        <end position="208"/>
    </location>
</feature>
<dbReference type="Gene3D" id="1.10.238.10">
    <property type="entry name" value="EF-hand"/>
    <property type="match status" value="1"/>
</dbReference>
<dbReference type="CDD" id="cd00051">
    <property type="entry name" value="EFh"/>
    <property type="match status" value="1"/>
</dbReference>
<evidence type="ECO:0000256" key="2">
    <source>
        <dbReference type="ARBA" id="ARBA00022837"/>
    </source>
</evidence>
<dbReference type="PaxDb" id="3055-EDP10023"/>
<evidence type="ECO:0000259" key="3">
    <source>
        <dbReference type="PROSITE" id="PS50222"/>
    </source>
</evidence>
<reference evidence="4 5" key="1">
    <citation type="journal article" date="2007" name="Science">
        <title>The Chlamydomonas genome reveals the evolution of key animal and plant functions.</title>
        <authorList>
            <person name="Merchant S.S."/>
            <person name="Prochnik S.E."/>
            <person name="Vallon O."/>
            <person name="Harris E.H."/>
            <person name="Karpowicz S.J."/>
            <person name="Witman G.B."/>
            <person name="Terry A."/>
            <person name="Salamov A."/>
            <person name="Fritz-Laylin L.K."/>
            <person name="Marechal-Drouard L."/>
            <person name="Marshall W.F."/>
            <person name="Qu L.H."/>
            <person name="Nelson D.R."/>
            <person name="Sanderfoot A.A."/>
            <person name="Spalding M.H."/>
            <person name="Kapitonov V.V."/>
            <person name="Ren Q."/>
            <person name="Ferris P."/>
            <person name="Lindquist E."/>
            <person name="Shapiro H."/>
            <person name="Lucas S.M."/>
            <person name="Grimwood J."/>
            <person name="Schmutz J."/>
            <person name="Cardol P."/>
            <person name="Cerutti H."/>
            <person name="Chanfreau G."/>
            <person name="Chen C.L."/>
            <person name="Cognat V."/>
            <person name="Croft M.T."/>
            <person name="Dent R."/>
            <person name="Dutcher S."/>
            <person name="Fernandez E."/>
            <person name="Fukuzawa H."/>
            <person name="Gonzalez-Ballester D."/>
            <person name="Gonzalez-Halphen D."/>
            <person name="Hallmann A."/>
            <person name="Hanikenne M."/>
            <person name="Hippler M."/>
            <person name="Inwood W."/>
            <person name="Jabbari K."/>
            <person name="Kalanon M."/>
            <person name="Kuras R."/>
            <person name="Lefebvre P.A."/>
            <person name="Lemaire S.D."/>
            <person name="Lobanov A.V."/>
            <person name="Lohr M."/>
            <person name="Manuell A."/>
            <person name="Meier I."/>
            <person name="Mets L."/>
            <person name="Mittag M."/>
            <person name="Mittelmeier T."/>
            <person name="Moroney J.V."/>
            <person name="Moseley J."/>
            <person name="Napoli C."/>
            <person name="Nedelcu A.M."/>
            <person name="Niyogi K."/>
            <person name="Novoselov S.V."/>
            <person name="Paulsen I.T."/>
            <person name="Pazour G."/>
            <person name="Purton S."/>
            <person name="Ral J.P."/>
            <person name="Riano-Pachon D.M."/>
            <person name="Riekhof W."/>
            <person name="Rymarquis L."/>
            <person name="Schroda M."/>
            <person name="Stern D."/>
            <person name="Umen J."/>
            <person name="Willows R."/>
            <person name="Wilson N."/>
            <person name="Zimmer S.L."/>
            <person name="Allmer J."/>
            <person name="Balk J."/>
            <person name="Bisova K."/>
            <person name="Chen C.J."/>
            <person name="Elias M."/>
            <person name="Gendler K."/>
            <person name="Hauser C."/>
            <person name="Lamb M.R."/>
            <person name="Ledford H."/>
            <person name="Long J.C."/>
            <person name="Minagawa J."/>
            <person name="Page M.D."/>
            <person name="Pan J."/>
            <person name="Pootakham W."/>
            <person name="Roje S."/>
            <person name="Rose A."/>
            <person name="Stahlberg E."/>
            <person name="Terauchi A.M."/>
            <person name="Yang P."/>
            <person name="Ball S."/>
            <person name="Bowler C."/>
            <person name="Dieckmann C.L."/>
            <person name="Gladyshev V.N."/>
            <person name="Green P."/>
            <person name="Jorgensen R."/>
            <person name="Mayfield S."/>
            <person name="Mueller-Roeber B."/>
            <person name="Rajamani S."/>
            <person name="Sayre R.T."/>
            <person name="Brokstein P."/>
            <person name="Dubchak I."/>
            <person name="Goodstein D."/>
            <person name="Hornick L."/>
            <person name="Huang Y.W."/>
            <person name="Jhaveri J."/>
            <person name="Luo Y."/>
            <person name="Martinez D."/>
            <person name="Ngau W.C."/>
            <person name="Otillar B."/>
            <person name="Poliakov A."/>
            <person name="Porter A."/>
            <person name="Szajkowski L."/>
            <person name="Werner G."/>
            <person name="Zhou K."/>
            <person name="Grigoriev I.V."/>
            <person name="Rokhsar D.S."/>
            <person name="Grossman A.R."/>
        </authorList>
    </citation>
    <scope>NUCLEOTIDE SEQUENCE [LARGE SCALE GENOMIC DNA]</scope>
    <source>
        <strain evidence="5">CC-503</strain>
    </source>
</reference>
<protein>
    <recommendedName>
        <fullName evidence="3">EF-hand domain-containing protein</fullName>
    </recommendedName>
</protein>
<dbReference type="RefSeq" id="XP_001690285.2">
    <property type="nucleotide sequence ID" value="XM_001690233.2"/>
</dbReference>
<dbReference type="InterPro" id="IPR018247">
    <property type="entry name" value="EF_Hand_1_Ca_BS"/>
</dbReference>
<evidence type="ECO:0000313" key="4">
    <source>
        <dbReference type="EMBL" id="PNW73076.1"/>
    </source>
</evidence>
<dbReference type="InterPro" id="IPR002048">
    <property type="entry name" value="EF_hand_dom"/>
</dbReference>
<dbReference type="Gramene" id="PNW73076">
    <property type="protein sequence ID" value="PNW73076"/>
    <property type="gene ID" value="CHLRE_14g617950v5"/>
</dbReference>
<evidence type="ECO:0000256" key="1">
    <source>
        <dbReference type="ARBA" id="ARBA00022737"/>
    </source>
</evidence>
<sequence>MVRQVEVKKAIPKPKEMTWDVVLDLANDGQEHHEGSNKLTAEDLVRIRTALHMLGKDEPEHGKTEMDKIAPDAVEFKLFNKATMDRGDLVAFLFIMGVSATEDALHAELRYLKLTSDLITPAQAVFVWMEMKDDEKDEDAILKRAFMFFDKDGNGEISGQELRQAMGDVGNMLTGAEIDEFMELMDRNGDGVVGYNEFFEVLTKQTDLGQVLNDVKKLDKDIQDMFNS</sequence>
<proteinExistence type="predicted"/>
<dbReference type="PROSITE" id="PS50222">
    <property type="entry name" value="EF_HAND_2"/>
    <property type="match status" value="2"/>
</dbReference>
<feature type="domain" description="EF-hand" evidence="3">
    <location>
        <begin position="137"/>
        <end position="172"/>
    </location>
</feature>
<dbReference type="AlphaFoldDB" id="A0A2K3CXR1"/>
<dbReference type="EMBL" id="CM008975">
    <property type="protein sequence ID" value="PNW73076.1"/>
    <property type="molecule type" value="Genomic_DNA"/>
</dbReference>
<gene>
    <name evidence="4" type="ORF">CHLRE_14g617950v5</name>
</gene>
<dbReference type="KEGG" id="cre:CHLRE_14g617950v5"/>
<dbReference type="ExpressionAtlas" id="A0A2K3CXR1">
    <property type="expression patterns" value="baseline"/>
</dbReference>
<dbReference type="GeneID" id="5715849"/>
<organism evidence="4 5">
    <name type="scientific">Chlamydomonas reinhardtii</name>
    <name type="common">Chlamydomonas smithii</name>
    <dbReference type="NCBI Taxonomy" id="3055"/>
    <lineage>
        <taxon>Eukaryota</taxon>
        <taxon>Viridiplantae</taxon>
        <taxon>Chlorophyta</taxon>
        <taxon>core chlorophytes</taxon>
        <taxon>Chlorophyceae</taxon>
        <taxon>CS clade</taxon>
        <taxon>Chlamydomonadales</taxon>
        <taxon>Chlamydomonadaceae</taxon>
        <taxon>Chlamydomonas</taxon>
    </lineage>
</organism>
<dbReference type="SUPFAM" id="SSF47473">
    <property type="entry name" value="EF-hand"/>
    <property type="match status" value="1"/>
</dbReference>
<dbReference type="Proteomes" id="UP000006906">
    <property type="component" value="Chromosome 14"/>
</dbReference>
<dbReference type="SMART" id="SM00054">
    <property type="entry name" value="EFh"/>
    <property type="match status" value="2"/>
</dbReference>
<dbReference type="STRING" id="3055.A0A2K3CXR1"/>
<dbReference type="FunFam" id="1.10.238.10:FF:000001">
    <property type="entry name" value="Calmodulin 1"/>
    <property type="match status" value="1"/>
</dbReference>
<keyword evidence="2" id="KW-0106">Calcium</keyword>
<dbReference type="PANTHER" id="PTHR23050">
    <property type="entry name" value="CALCIUM BINDING PROTEIN"/>
    <property type="match status" value="1"/>
</dbReference>
<keyword evidence="5" id="KW-1185">Reference proteome</keyword>
<dbReference type="InterPro" id="IPR050145">
    <property type="entry name" value="Centrin_CML-like"/>
</dbReference>
<accession>A0A2K3CXR1</accession>
<evidence type="ECO:0000313" key="5">
    <source>
        <dbReference type="Proteomes" id="UP000006906"/>
    </source>
</evidence>
<dbReference type="InParanoid" id="A0A2K3CXR1"/>
<dbReference type="GO" id="GO:0030234">
    <property type="term" value="F:enzyme regulator activity"/>
    <property type="evidence" value="ECO:0000318"/>
    <property type="project" value="GO_Central"/>
</dbReference>
<dbReference type="Pfam" id="PF13499">
    <property type="entry name" value="EF-hand_7"/>
    <property type="match status" value="1"/>
</dbReference>
<keyword evidence="1" id="KW-0677">Repeat</keyword>
<dbReference type="OrthoDB" id="528975at2759"/>
<name>A0A2K3CXR1_CHLRE</name>
<dbReference type="GO" id="GO:0005509">
    <property type="term" value="F:calcium ion binding"/>
    <property type="evidence" value="ECO:0000318"/>
    <property type="project" value="GO_Central"/>
</dbReference>
<dbReference type="GO" id="GO:0005737">
    <property type="term" value="C:cytoplasm"/>
    <property type="evidence" value="ECO:0000318"/>
    <property type="project" value="GO_Central"/>
</dbReference>
<dbReference type="InterPro" id="IPR011992">
    <property type="entry name" value="EF-hand-dom_pair"/>
</dbReference>
<dbReference type="PROSITE" id="PS00018">
    <property type="entry name" value="EF_HAND_1"/>
    <property type="match status" value="2"/>
</dbReference>